<reference evidence="6 7" key="1">
    <citation type="submission" date="2021-06" db="EMBL/GenBank/DDBJ databases">
        <authorList>
            <person name="Palmer J.M."/>
        </authorList>
    </citation>
    <scope>NUCLEOTIDE SEQUENCE [LARGE SCALE GENOMIC DNA]</scope>
    <source>
        <strain evidence="7">if_2019</strain>
        <tissue evidence="6">Muscle</tissue>
    </source>
</reference>
<proteinExistence type="inferred from homology"/>
<dbReference type="PANTHER" id="PTHR16932:SF38">
    <property type="entry name" value="INTERFERON ALPHA INDUCIBLE PROTEIN 46-RELATED"/>
    <property type="match status" value="1"/>
</dbReference>
<evidence type="ECO:0000256" key="5">
    <source>
        <dbReference type="ARBA" id="ARBA00023136"/>
    </source>
</evidence>
<dbReference type="PANTHER" id="PTHR16932">
    <property type="entry name" value="INTERFERON ALPHA-INDUCIBLE PROTEIN 27"/>
    <property type="match status" value="1"/>
</dbReference>
<comment type="caution">
    <text evidence="6">The sequence shown here is derived from an EMBL/GenBank/DDBJ whole genome shotgun (WGS) entry which is preliminary data.</text>
</comment>
<accession>A0ABV0UWP9</accession>
<organism evidence="6 7">
    <name type="scientific">Ilyodon furcidens</name>
    <name type="common">goldbreast splitfin</name>
    <dbReference type="NCBI Taxonomy" id="33524"/>
    <lineage>
        <taxon>Eukaryota</taxon>
        <taxon>Metazoa</taxon>
        <taxon>Chordata</taxon>
        <taxon>Craniata</taxon>
        <taxon>Vertebrata</taxon>
        <taxon>Euteleostomi</taxon>
        <taxon>Actinopterygii</taxon>
        <taxon>Neopterygii</taxon>
        <taxon>Teleostei</taxon>
        <taxon>Neoteleostei</taxon>
        <taxon>Acanthomorphata</taxon>
        <taxon>Ovalentaria</taxon>
        <taxon>Atherinomorphae</taxon>
        <taxon>Cyprinodontiformes</taxon>
        <taxon>Goodeidae</taxon>
        <taxon>Ilyodon</taxon>
    </lineage>
</organism>
<keyword evidence="5" id="KW-0472">Membrane</keyword>
<protein>
    <submittedName>
        <fullName evidence="6">Uncharacterized protein</fullName>
    </submittedName>
</protein>
<dbReference type="Proteomes" id="UP001482620">
    <property type="component" value="Unassembled WGS sequence"/>
</dbReference>
<dbReference type="Gene3D" id="6.10.110.10">
    <property type="match status" value="1"/>
</dbReference>
<evidence type="ECO:0000313" key="7">
    <source>
        <dbReference type="Proteomes" id="UP001482620"/>
    </source>
</evidence>
<evidence type="ECO:0000256" key="1">
    <source>
        <dbReference type="ARBA" id="ARBA00004141"/>
    </source>
</evidence>
<gene>
    <name evidence="6" type="ORF">ILYODFUR_031032</name>
</gene>
<keyword evidence="7" id="KW-1185">Reference proteome</keyword>
<evidence type="ECO:0000256" key="3">
    <source>
        <dbReference type="ARBA" id="ARBA00022692"/>
    </source>
</evidence>
<comment type="subcellular location">
    <subcellularLocation>
        <location evidence="1">Membrane</location>
        <topology evidence="1">Multi-pass membrane protein</topology>
    </subcellularLocation>
</comment>
<dbReference type="InterPro" id="IPR038213">
    <property type="entry name" value="IFI6/IFI27-like_sf"/>
</dbReference>
<keyword evidence="4" id="KW-1133">Transmembrane helix</keyword>
<dbReference type="EMBL" id="JAHRIQ010085828">
    <property type="protein sequence ID" value="MEQ2249603.1"/>
    <property type="molecule type" value="Genomic_DNA"/>
</dbReference>
<evidence type="ECO:0000256" key="4">
    <source>
        <dbReference type="ARBA" id="ARBA00022989"/>
    </source>
</evidence>
<dbReference type="Pfam" id="PF06140">
    <property type="entry name" value="Ifi-6-16"/>
    <property type="match status" value="1"/>
</dbReference>
<dbReference type="InterPro" id="IPR009311">
    <property type="entry name" value="IFI6/IFI27-like"/>
</dbReference>
<evidence type="ECO:0000256" key="2">
    <source>
        <dbReference type="ARBA" id="ARBA00007262"/>
    </source>
</evidence>
<sequence>MYALHAVGAVGALALAPVVLGAIGFTSAGIAAGSYASSMMSAAAVTNGGGVVAGSLVEVYNLQVLLVCQQLLLRFWPALEAPLELVLDAQWDVCQAFSEKKGEKEGGGHANGYLCHHHNGSKYVAKKIIITNYFCCLSIGELMLHISSTGY</sequence>
<keyword evidence="3" id="KW-0812">Transmembrane</keyword>
<evidence type="ECO:0000313" key="6">
    <source>
        <dbReference type="EMBL" id="MEQ2249603.1"/>
    </source>
</evidence>
<comment type="similarity">
    <text evidence="2">Belongs to the IFI6/IFI27 family.</text>
</comment>
<name>A0ABV0UWP9_9TELE</name>